<comment type="caution">
    <text evidence="3">The sequence shown here is derived from an EMBL/GenBank/DDBJ whole genome shotgun (WGS) entry which is preliminary data.</text>
</comment>
<dbReference type="InterPro" id="IPR002347">
    <property type="entry name" value="SDR_fam"/>
</dbReference>
<organism evidence="3 4">
    <name type="scientific">Sphingomonas crocodyli</name>
    <dbReference type="NCBI Taxonomy" id="1979270"/>
    <lineage>
        <taxon>Bacteria</taxon>
        <taxon>Pseudomonadati</taxon>
        <taxon>Pseudomonadota</taxon>
        <taxon>Alphaproteobacteria</taxon>
        <taxon>Sphingomonadales</taxon>
        <taxon>Sphingomonadaceae</taxon>
        <taxon>Sphingomonas</taxon>
    </lineage>
</organism>
<keyword evidence="4" id="KW-1185">Reference proteome</keyword>
<evidence type="ECO:0000313" key="4">
    <source>
        <dbReference type="Proteomes" id="UP000282971"/>
    </source>
</evidence>
<proteinExistence type="inferred from homology"/>
<evidence type="ECO:0000256" key="2">
    <source>
        <dbReference type="ARBA" id="ARBA00023002"/>
    </source>
</evidence>
<evidence type="ECO:0000313" key="3">
    <source>
        <dbReference type="EMBL" id="RVT89200.1"/>
    </source>
</evidence>
<dbReference type="OrthoDB" id="335726at2"/>
<sequence length="247" mass="25905">MSRIAIIGATSGIAEHCARLWAGRGHDLTLVGRDAARLDAVAADLKVRSPASAIDTLVASDFHDPQAVDMIVGALCAERPVDIALIAHGTLPDQQACQNDGALAADTMLVNGVSPALFAEAFARHMVPVDRGTIAIIGSVAGDRGRKTNYVYGAAKGLVDRYAQGMQHRLAATNVRVVLAKPGPTATAMTAALQSKGQRMASPADVAKRIVAAIDRGQPVVYAPALWAIIMAIVRALPRPIFHKLNI</sequence>
<dbReference type="EMBL" id="SACN01000006">
    <property type="protein sequence ID" value="RVT89200.1"/>
    <property type="molecule type" value="Genomic_DNA"/>
</dbReference>
<gene>
    <name evidence="3" type="ORF">EOD43_23095</name>
</gene>
<dbReference type="CDD" id="cd05233">
    <property type="entry name" value="SDR_c"/>
    <property type="match status" value="1"/>
</dbReference>
<evidence type="ECO:0000256" key="1">
    <source>
        <dbReference type="ARBA" id="ARBA00006484"/>
    </source>
</evidence>
<dbReference type="GO" id="GO:0016020">
    <property type="term" value="C:membrane"/>
    <property type="evidence" value="ECO:0007669"/>
    <property type="project" value="TreeGrafter"/>
</dbReference>
<dbReference type="Pfam" id="PF00106">
    <property type="entry name" value="adh_short"/>
    <property type="match status" value="1"/>
</dbReference>
<dbReference type="PANTHER" id="PTHR44196">
    <property type="entry name" value="DEHYDROGENASE/REDUCTASE SDR FAMILY MEMBER 7B"/>
    <property type="match status" value="1"/>
</dbReference>
<dbReference type="AlphaFoldDB" id="A0A437LUW0"/>
<dbReference type="RefSeq" id="WP_127746789.1">
    <property type="nucleotide sequence ID" value="NZ_SACN01000006.1"/>
</dbReference>
<dbReference type="PANTHER" id="PTHR44196:SF1">
    <property type="entry name" value="DEHYDROGENASE_REDUCTASE SDR FAMILY MEMBER 7B"/>
    <property type="match status" value="1"/>
</dbReference>
<dbReference type="PRINTS" id="PR00081">
    <property type="entry name" value="GDHRDH"/>
</dbReference>
<keyword evidence="2" id="KW-0560">Oxidoreductase</keyword>
<dbReference type="SUPFAM" id="SSF51735">
    <property type="entry name" value="NAD(P)-binding Rossmann-fold domains"/>
    <property type="match status" value="1"/>
</dbReference>
<name>A0A437LUW0_9SPHN</name>
<dbReference type="GO" id="GO:0016491">
    <property type="term" value="F:oxidoreductase activity"/>
    <property type="evidence" value="ECO:0007669"/>
    <property type="project" value="UniProtKB-KW"/>
</dbReference>
<protein>
    <submittedName>
        <fullName evidence="3">SDR family NAD(P)-dependent oxidoreductase</fullName>
    </submittedName>
</protein>
<dbReference type="Gene3D" id="3.40.50.720">
    <property type="entry name" value="NAD(P)-binding Rossmann-like Domain"/>
    <property type="match status" value="1"/>
</dbReference>
<accession>A0A437LUW0</accession>
<reference evidence="3 4" key="1">
    <citation type="submission" date="2019-01" db="EMBL/GenBank/DDBJ databases">
        <authorList>
            <person name="Chen W.-M."/>
        </authorList>
    </citation>
    <scope>NUCLEOTIDE SEQUENCE [LARGE SCALE GENOMIC DNA]</scope>
    <source>
        <strain evidence="3 4">CCP-7</strain>
    </source>
</reference>
<comment type="similarity">
    <text evidence="1">Belongs to the short-chain dehydrogenases/reductases (SDR) family.</text>
</comment>
<dbReference type="Proteomes" id="UP000282971">
    <property type="component" value="Unassembled WGS sequence"/>
</dbReference>
<dbReference type="InterPro" id="IPR036291">
    <property type="entry name" value="NAD(P)-bd_dom_sf"/>
</dbReference>